<evidence type="ECO:0008006" key="4">
    <source>
        <dbReference type="Google" id="ProtNLM"/>
    </source>
</evidence>
<feature type="compositionally biased region" description="Polar residues" evidence="1">
    <location>
        <begin position="48"/>
        <end position="62"/>
    </location>
</feature>
<comment type="caution">
    <text evidence="2">The sequence shown here is derived from an EMBL/GenBank/DDBJ whole genome shotgun (WGS) entry which is preliminary data.</text>
</comment>
<protein>
    <recommendedName>
        <fullName evidence="4">Pentatricopeptide repeat domain-containing protein</fullName>
    </recommendedName>
</protein>
<dbReference type="EMBL" id="QPMT01000016">
    <property type="protein sequence ID" value="KAF4859624.1"/>
    <property type="molecule type" value="Genomic_DNA"/>
</dbReference>
<sequence length="795" mass="88886">MQLASQCLRHLNRARLGRCHRYQGLDATRRTFSNLPRTASARPCKSGSRVQPSVSESVTCNSARRNSLPAAQRTLHTKPDAPTTRNHLLSLGICPGTRVAETQRGQTRQAASGGHICVVDLSDTIDNNTDASLWLGLLNVAKREQGKDGVLAVWDVLQSRKALRAADGEDAEPLWAMILEVFMDDESQLQRVVSYAEWMLEAHSARWPSLYPTIVSQCLRNGQYRRAMRWHMRLMPNFDPGPEAFGTMLCRFITNTEAGLQQTLKSLYVLTCHHSLYDDVVPLLYESGLSQLCAEWRGLFLLYGDVPNHTVKSEPYLRFLTRYYPGTPLKLEEQLVLEGSISVRWGMQRESLLDVMDGTHEVDHSSTGRRYSDTLGARWFASSWLPLDFAIHAVHALGVRQIGPLSLQSIALRDPAPDAVMGRIEQLHKVNIGIGHSTYALAVRHFAETAQHELLHELLHTDIHPEVFDDLATLGSIRDEALHAENMRTYHLLLAIQPAVAQESIDTTSNLLLQQSLQHGQARHALALMRDMRSMDIDLSATSIEHIYSNILEPLSWDPDIAFVTWGSLRTAIDYLNHLMLLRAPVPARYWQKVLFGLGKFGRFDDVEGVCIGLLDAYQNGHTVPGGLLGVHPADAPPCNALGSRRALHIPADLPVTHGYHPLHKIFENPKLQVAIARWGFKRSVSQESASTSVGDDKLVILRGVRLLGQLQKRGVLLQESAIRREVIRLLAHLLHPQRKKATIRLTDLAAVRKQINEALGQSKGQGLMPEISVLEGLIVDVVRKRRGRTHRDLG</sequence>
<evidence type="ECO:0000313" key="2">
    <source>
        <dbReference type="EMBL" id="KAF4859624.1"/>
    </source>
</evidence>
<name>A0A9P5K595_COLSI</name>
<keyword evidence="3" id="KW-1185">Reference proteome</keyword>
<dbReference type="AlphaFoldDB" id="A0A9P5K595"/>
<dbReference type="OrthoDB" id="5366531at2759"/>
<dbReference type="Proteomes" id="UP000711996">
    <property type="component" value="Unassembled WGS sequence"/>
</dbReference>
<organism evidence="2 3">
    <name type="scientific">Colletotrichum siamense</name>
    <name type="common">Anthracnose fungus</name>
    <dbReference type="NCBI Taxonomy" id="690259"/>
    <lineage>
        <taxon>Eukaryota</taxon>
        <taxon>Fungi</taxon>
        <taxon>Dikarya</taxon>
        <taxon>Ascomycota</taxon>
        <taxon>Pezizomycotina</taxon>
        <taxon>Sordariomycetes</taxon>
        <taxon>Hypocreomycetidae</taxon>
        <taxon>Glomerellales</taxon>
        <taxon>Glomerellaceae</taxon>
        <taxon>Colletotrichum</taxon>
        <taxon>Colletotrichum gloeosporioides species complex</taxon>
    </lineage>
</organism>
<feature type="region of interest" description="Disordered" evidence="1">
    <location>
        <begin position="37"/>
        <end position="62"/>
    </location>
</feature>
<evidence type="ECO:0000313" key="3">
    <source>
        <dbReference type="Proteomes" id="UP000711996"/>
    </source>
</evidence>
<reference evidence="2" key="1">
    <citation type="submission" date="2019-06" db="EMBL/GenBank/DDBJ databases">
        <authorList>
            <person name="Gan P."/>
            <person name="Shirasu K."/>
        </authorList>
    </citation>
    <scope>NUCLEOTIDE SEQUENCE [LARGE SCALE GENOMIC DNA]</scope>
    <source>
        <strain evidence="2">CAD2</strain>
    </source>
</reference>
<evidence type="ECO:0000256" key="1">
    <source>
        <dbReference type="SAM" id="MobiDB-lite"/>
    </source>
</evidence>
<gene>
    <name evidence="2" type="ORF">CGCSCA2_v006256</name>
</gene>
<accession>A0A9P5K595</accession>
<proteinExistence type="predicted"/>